<dbReference type="InterPro" id="IPR013752">
    <property type="entry name" value="KPA_reductase"/>
</dbReference>
<evidence type="ECO:0000313" key="2">
    <source>
        <dbReference type="EMBL" id="KAH3687754.1"/>
    </source>
</evidence>
<dbReference type="InterPro" id="IPR013328">
    <property type="entry name" value="6PGD_dom2"/>
</dbReference>
<comment type="caution">
    <text evidence="2">The sequence shown here is derived from an EMBL/GenBank/DDBJ whole genome shotgun (WGS) entry which is preliminary data.</text>
</comment>
<proteinExistence type="predicted"/>
<dbReference type="PANTHER" id="PTHR43765">
    <property type="entry name" value="2-DEHYDROPANTOATE 2-REDUCTASE-RELATED"/>
    <property type="match status" value="1"/>
</dbReference>
<feature type="domain" description="Ketopantoate reductase C-terminal" evidence="1">
    <location>
        <begin position="217"/>
        <end position="347"/>
    </location>
</feature>
<dbReference type="Gene3D" id="1.10.1040.10">
    <property type="entry name" value="N-(1-d-carboxylethyl)-l-norvaline Dehydrogenase, domain 2"/>
    <property type="match status" value="1"/>
</dbReference>
<sequence length="367" mass="42183">MSWTIPRIHTLGNTALLSHFTHELARHPAQPAIPEIVKLLSNETEFTQFRNSNSTLTHNIYNAMGNKSTRSVQLMSAFQPPVYGNGDLVHIKNLVIDCEHTRLKDLKKYKKCLDNSSNVVLLDGDRAAMRHLISTVFKDDSEHERPNLYQCLTDFRVWKEKERFSSNVFGFGSLKIGRVPRSYEDPEQELKVQDVDLLKLISQSTRLNPTFLSYHEFKHLQYEHLIVKSTISTFTTLFDCTNGELLNMRIHVPLSKYVNECVKIILASDPKLNAETSALTAGVFNVERLLSVVYQVLRTTEHQSSVMRKQFQAYNNSGLFYNSAYFCRLARENHIKYCLYNTLYNQLLSAKISAKSDRADHEISSIL</sequence>
<reference evidence="2" key="1">
    <citation type="journal article" date="2021" name="Open Biol.">
        <title>Shared evolutionary footprints suggest mitochondrial oxidative damage underlies multiple complex I losses in fungi.</title>
        <authorList>
            <person name="Schikora-Tamarit M.A."/>
            <person name="Marcet-Houben M."/>
            <person name="Nosek J."/>
            <person name="Gabaldon T."/>
        </authorList>
    </citation>
    <scope>NUCLEOTIDE SEQUENCE</scope>
    <source>
        <strain evidence="2">CBS2887</strain>
    </source>
</reference>
<dbReference type="Proteomes" id="UP000774326">
    <property type="component" value="Unassembled WGS sequence"/>
</dbReference>
<reference evidence="2" key="2">
    <citation type="submission" date="2021-01" db="EMBL/GenBank/DDBJ databases">
        <authorList>
            <person name="Schikora-Tamarit M.A."/>
        </authorList>
    </citation>
    <scope>NUCLEOTIDE SEQUENCE</scope>
    <source>
        <strain evidence="2">CBS2887</strain>
    </source>
</reference>
<dbReference type="InterPro" id="IPR050838">
    <property type="entry name" value="Ketopantoate_reductase"/>
</dbReference>
<dbReference type="SUPFAM" id="SSF48179">
    <property type="entry name" value="6-phosphogluconate dehydrogenase C-terminal domain-like"/>
    <property type="match status" value="1"/>
</dbReference>
<evidence type="ECO:0000259" key="1">
    <source>
        <dbReference type="Pfam" id="PF08546"/>
    </source>
</evidence>
<organism evidence="2 3">
    <name type="scientific">Wickerhamomyces pijperi</name>
    <name type="common">Yeast</name>
    <name type="synonym">Pichia pijperi</name>
    <dbReference type="NCBI Taxonomy" id="599730"/>
    <lineage>
        <taxon>Eukaryota</taxon>
        <taxon>Fungi</taxon>
        <taxon>Dikarya</taxon>
        <taxon>Ascomycota</taxon>
        <taxon>Saccharomycotina</taxon>
        <taxon>Saccharomycetes</taxon>
        <taxon>Phaffomycetales</taxon>
        <taxon>Wickerhamomycetaceae</taxon>
        <taxon>Wickerhamomyces</taxon>
    </lineage>
</organism>
<dbReference type="OrthoDB" id="73846at2759"/>
<dbReference type="GO" id="GO:0050661">
    <property type="term" value="F:NADP binding"/>
    <property type="evidence" value="ECO:0007669"/>
    <property type="project" value="TreeGrafter"/>
</dbReference>
<dbReference type="Pfam" id="PF08546">
    <property type="entry name" value="ApbA_C"/>
    <property type="match status" value="1"/>
</dbReference>
<dbReference type="GO" id="GO:0005739">
    <property type="term" value="C:mitochondrion"/>
    <property type="evidence" value="ECO:0007669"/>
    <property type="project" value="TreeGrafter"/>
</dbReference>
<dbReference type="GO" id="GO:0008677">
    <property type="term" value="F:2-dehydropantoate 2-reductase activity"/>
    <property type="evidence" value="ECO:0007669"/>
    <property type="project" value="TreeGrafter"/>
</dbReference>
<gene>
    <name evidence="2" type="ORF">WICPIJ_001261</name>
</gene>
<evidence type="ECO:0000313" key="3">
    <source>
        <dbReference type="Proteomes" id="UP000774326"/>
    </source>
</evidence>
<accession>A0A9P8TQY7</accession>
<name>A0A9P8TQY7_WICPI</name>
<dbReference type="EMBL" id="JAEUBG010000632">
    <property type="protein sequence ID" value="KAH3687754.1"/>
    <property type="molecule type" value="Genomic_DNA"/>
</dbReference>
<dbReference type="PANTHER" id="PTHR43765:SF4">
    <property type="entry name" value="CYTOCHROME B TRANSLATIONAL ACTIVATOR PROTEIN CBS2"/>
    <property type="match status" value="1"/>
</dbReference>
<dbReference type="AlphaFoldDB" id="A0A9P8TQY7"/>
<keyword evidence="3" id="KW-1185">Reference proteome</keyword>
<dbReference type="InterPro" id="IPR008927">
    <property type="entry name" value="6-PGluconate_DH-like_C_sf"/>
</dbReference>
<protein>
    <recommendedName>
        <fullName evidence="1">Ketopantoate reductase C-terminal domain-containing protein</fullName>
    </recommendedName>
</protein>